<evidence type="ECO:0000313" key="3">
    <source>
        <dbReference type="EMBL" id="OBZ75164.1"/>
    </source>
</evidence>
<dbReference type="GO" id="GO:0005783">
    <property type="term" value="C:endoplasmic reticulum"/>
    <property type="evidence" value="ECO:0007669"/>
    <property type="project" value="TreeGrafter"/>
</dbReference>
<dbReference type="Pfam" id="PF00501">
    <property type="entry name" value="AMP-binding"/>
    <property type="match status" value="1"/>
</dbReference>
<protein>
    <submittedName>
        <fullName evidence="3">Long-chain-fatty-acid--CoA ligase 5</fullName>
    </submittedName>
</protein>
<dbReference type="OMA" id="FVNAFTH"/>
<dbReference type="OrthoDB" id="1700726at2759"/>
<keyword evidence="1" id="KW-0812">Transmembrane</keyword>
<dbReference type="AlphaFoldDB" id="A0A1C7MJF1"/>
<dbReference type="GO" id="GO:0004467">
    <property type="term" value="F:long-chain fatty acid-CoA ligase activity"/>
    <property type="evidence" value="ECO:0007669"/>
    <property type="project" value="TreeGrafter"/>
</dbReference>
<dbReference type="GO" id="GO:0016020">
    <property type="term" value="C:membrane"/>
    <property type="evidence" value="ECO:0007669"/>
    <property type="project" value="TreeGrafter"/>
</dbReference>
<dbReference type="PANTHER" id="PTHR43272:SF11">
    <property type="entry name" value="AMP-DEPENDENT SYNTHETASE_LIGASE DOMAIN-CONTAINING PROTEIN"/>
    <property type="match status" value="1"/>
</dbReference>
<dbReference type="Proteomes" id="UP000092993">
    <property type="component" value="Unassembled WGS sequence"/>
</dbReference>
<proteinExistence type="predicted"/>
<reference evidence="3 4" key="1">
    <citation type="submission" date="2016-03" db="EMBL/GenBank/DDBJ databases">
        <title>Whole genome sequencing of Grifola frondosa 9006-11.</title>
        <authorList>
            <person name="Min B."/>
            <person name="Park H."/>
            <person name="Kim J.-G."/>
            <person name="Cho H."/>
            <person name="Oh Y.-L."/>
            <person name="Kong W.-S."/>
            <person name="Choi I.-G."/>
        </authorList>
    </citation>
    <scope>NUCLEOTIDE SEQUENCE [LARGE SCALE GENOMIC DNA]</scope>
    <source>
        <strain evidence="3 4">9006-11</strain>
    </source>
</reference>
<evidence type="ECO:0000256" key="1">
    <source>
        <dbReference type="SAM" id="Phobius"/>
    </source>
</evidence>
<dbReference type="EMBL" id="LUGG01000004">
    <property type="protein sequence ID" value="OBZ75164.1"/>
    <property type="molecule type" value="Genomic_DNA"/>
</dbReference>
<dbReference type="SUPFAM" id="SSF56801">
    <property type="entry name" value="Acetyl-CoA synthetase-like"/>
    <property type="match status" value="1"/>
</dbReference>
<name>A0A1C7MJF1_GRIFR</name>
<keyword evidence="3" id="KW-0436">Ligase</keyword>
<feature type="transmembrane region" description="Helical" evidence="1">
    <location>
        <begin position="12"/>
        <end position="30"/>
    </location>
</feature>
<keyword evidence="4" id="KW-1185">Reference proteome</keyword>
<accession>A0A1C7MJF1</accession>
<evidence type="ECO:0000313" key="4">
    <source>
        <dbReference type="Proteomes" id="UP000092993"/>
    </source>
</evidence>
<gene>
    <name evidence="3" type="primary">Acsl5</name>
    <name evidence="3" type="ORF">A0H81_04489</name>
</gene>
<keyword evidence="1" id="KW-1133">Transmembrane helix</keyword>
<dbReference type="Gene3D" id="3.40.50.12780">
    <property type="entry name" value="N-terminal domain of ligase-like"/>
    <property type="match status" value="1"/>
</dbReference>
<keyword evidence="1" id="KW-0472">Membrane</keyword>
<dbReference type="InterPro" id="IPR042099">
    <property type="entry name" value="ANL_N_sf"/>
</dbReference>
<sequence length="552" mass="59224">MAPSDYLVTDDLTIILGLVAAGLFLLHSLYKPQSLVHPILLGRQSDVARVRNPAESAVYRNYGTGMLGRFPLRPTKDQQLLLDLAKPDSDAPRTLWSTKITNPELRERVSAFGSGIIRLAGLAPQESNVLLLLNDGIEFLISDLALASYSIPTFTLTSLSLLSPVLDSHPPSVIITHANFLSSLLEVIYDANESAHHIVIVVGKLTNANVHKMDKLRVLQWEDVEREGASTEQMTLPQPDPQEVFTVSFFSTPSGELQGTQLTHENLTAGVAATRALLPLSTAMSSLDTIISAFSLSTPYGRAVAYTAIYEGTSFATLESSKIIGDERSAPSTGLKDINSVSSLPIPSPTILTKNASYVMYMIAWRHKLAALLDGFLTKQSLWDRVIFDGARVKVMGKGAGTVRAIIVSAESLEAQALTPSRIALSVPIVNAHIHPLIAGPVFASHPLDLQTFSPNITASSASAADAYAFTYLAPVGPPSVNIEAKLVGVDDEAVESGADPIGALHVRGPSVGKTLEEVGTRSEEERVWLDTSERAKVATNGTFKVVSAFKI</sequence>
<feature type="domain" description="AMP-dependent synthetase/ligase" evidence="2">
    <location>
        <begin position="98"/>
        <end position="317"/>
    </location>
</feature>
<dbReference type="STRING" id="5627.A0A1C7MJF1"/>
<comment type="caution">
    <text evidence="3">The sequence shown here is derived from an EMBL/GenBank/DDBJ whole genome shotgun (WGS) entry which is preliminary data.</text>
</comment>
<evidence type="ECO:0000259" key="2">
    <source>
        <dbReference type="Pfam" id="PF00501"/>
    </source>
</evidence>
<dbReference type="InterPro" id="IPR000873">
    <property type="entry name" value="AMP-dep_synth/lig_dom"/>
</dbReference>
<dbReference type="PANTHER" id="PTHR43272">
    <property type="entry name" value="LONG-CHAIN-FATTY-ACID--COA LIGASE"/>
    <property type="match status" value="1"/>
</dbReference>
<organism evidence="3 4">
    <name type="scientific">Grifola frondosa</name>
    <name type="common">Maitake</name>
    <name type="synonym">Polyporus frondosus</name>
    <dbReference type="NCBI Taxonomy" id="5627"/>
    <lineage>
        <taxon>Eukaryota</taxon>
        <taxon>Fungi</taxon>
        <taxon>Dikarya</taxon>
        <taxon>Basidiomycota</taxon>
        <taxon>Agaricomycotina</taxon>
        <taxon>Agaricomycetes</taxon>
        <taxon>Polyporales</taxon>
        <taxon>Grifolaceae</taxon>
        <taxon>Grifola</taxon>
    </lineage>
</organism>